<reference evidence="2 3" key="1">
    <citation type="submission" date="2016-12" db="EMBL/GenBank/DDBJ databases">
        <title>Trade-off between light-utilization and light-protection in marine flavobacteria.</title>
        <authorList>
            <person name="Kumagai Y."/>
            <person name="Yoshizawa S."/>
            <person name="Kogure K."/>
            <person name="Iwasaki W."/>
        </authorList>
    </citation>
    <scope>NUCLEOTIDE SEQUENCE [LARGE SCALE GENOMIC DNA]</scope>
    <source>
        <strain evidence="2 3">KCTC 12100</strain>
    </source>
</reference>
<sequence length="283" mass="31539">MKNLSKLLFLFISISAFSQGPWTQEKGKFYTQFSFTTIPSYSEVFGDPDYTINGEITDNTFQLYGEYGISDKTTLIVNLPYKLINFKKISTINCVTTPCPGILDKTYKESTLGNIEVGVKHNFYKKDWLLSGQFSVEANTGSFNENTSIRTGYDAFTFTPLFLAGKSFKKSYLQTFIGTKIRTNNYSSNFKIGGEYGGKISKHIWLIGFLDIEKSFKNGDNDLQNSNSATALYVNDQEYGVVGVKAIGEFSDNFGVTASLPAAFFGNNVAKQVALSLGIYKKF</sequence>
<evidence type="ECO:0000256" key="1">
    <source>
        <dbReference type="SAM" id="SignalP"/>
    </source>
</evidence>
<dbReference type="RefSeq" id="WP_105049674.1">
    <property type="nucleotide sequence ID" value="NZ_CP150661.1"/>
</dbReference>
<proteinExistence type="predicted"/>
<feature type="signal peptide" evidence="1">
    <location>
        <begin position="1"/>
        <end position="18"/>
    </location>
</feature>
<evidence type="ECO:0000313" key="2">
    <source>
        <dbReference type="EMBL" id="PQJ68734.1"/>
    </source>
</evidence>
<organism evidence="2 3">
    <name type="scientific">Polaribacter butkevichii</name>
    <dbReference type="NCBI Taxonomy" id="218490"/>
    <lineage>
        <taxon>Bacteria</taxon>
        <taxon>Pseudomonadati</taxon>
        <taxon>Bacteroidota</taxon>
        <taxon>Flavobacteriia</taxon>
        <taxon>Flavobacteriales</taxon>
        <taxon>Flavobacteriaceae</taxon>
    </lineage>
</organism>
<name>A0A2P6C740_9FLAO</name>
<dbReference type="OrthoDB" id="9782650at2"/>
<gene>
    <name evidence="2" type="ORF">BTO14_11825</name>
</gene>
<dbReference type="Proteomes" id="UP000247345">
    <property type="component" value="Unassembled WGS sequence"/>
</dbReference>
<keyword evidence="3" id="KW-1185">Reference proteome</keyword>
<feature type="chain" id="PRO_5015165531" description="Transporter" evidence="1">
    <location>
        <begin position="19"/>
        <end position="283"/>
    </location>
</feature>
<dbReference type="EMBL" id="MSCK01000002">
    <property type="protein sequence ID" value="PQJ68734.1"/>
    <property type="molecule type" value="Genomic_DNA"/>
</dbReference>
<dbReference type="AlphaFoldDB" id="A0A2P6C740"/>
<evidence type="ECO:0008006" key="4">
    <source>
        <dbReference type="Google" id="ProtNLM"/>
    </source>
</evidence>
<accession>A0A2P6C740</accession>
<evidence type="ECO:0000313" key="3">
    <source>
        <dbReference type="Proteomes" id="UP000247345"/>
    </source>
</evidence>
<protein>
    <recommendedName>
        <fullName evidence="4">Transporter</fullName>
    </recommendedName>
</protein>
<comment type="caution">
    <text evidence="2">The sequence shown here is derived from an EMBL/GenBank/DDBJ whole genome shotgun (WGS) entry which is preliminary data.</text>
</comment>
<keyword evidence="1" id="KW-0732">Signal</keyword>